<evidence type="ECO:0000313" key="1">
    <source>
        <dbReference type="EMBL" id="SMP78443.1"/>
    </source>
</evidence>
<dbReference type="Proteomes" id="UP001157910">
    <property type="component" value="Unassembled WGS sequence"/>
</dbReference>
<keyword evidence="2" id="KW-1185">Reference proteome</keyword>
<name>A0ABY1QQY4_9SPHN</name>
<dbReference type="EMBL" id="FXUI01000011">
    <property type="protein sequence ID" value="SMP78443.1"/>
    <property type="molecule type" value="Genomic_DNA"/>
</dbReference>
<organism evidence="1 2">
    <name type="scientific">Novosphingobium panipatense</name>
    <dbReference type="NCBI Taxonomy" id="428991"/>
    <lineage>
        <taxon>Bacteria</taxon>
        <taxon>Pseudomonadati</taxon>
        <taxon>Pseudomonadota</taxon>
        <taxon>Alphaproteobacteria</taxon>
        <taxon>Sphingomonadales</taxon>
        <taxon>Sphingomonadaceae</taxon>
        <taxon>Novosphingobium</taxon>
    </lineage>
</organism>
<accession>A0ABY1QQY4</accession>
<reference evidence="1 2" key="1">
    <citation type="submission" date="2017-05" db="EMBL/GenBank/DDBJ databases">
        <authorList>
            <person name="Varghese N."/>
            <person name="Submissions S."/>
        </authorList>
    </citation>
    <scope>NUCLEOTIDE SEQUENCE [LARGE SCALE GENOMIC DNA]</scope>
    <source>
        <strain evidence="1 2">SM16</strain>
    </source>
</reference>
<sequence>MTSRMERSAMHYDLKNVGLRAHATAAGLVQLCKELNAAGVLEDDAVSRIKDAIADEIALTAPRPIRRAEFRQDICERLNSIFSGEAKLGPAENLAFATDHTD</sequence>
<comment type="caution">
    <text evidence="1">The sequence shown here is derived from an EMBL/GenBank/DDBJ whole genome shotgun (WGS) entry which is preliminary data.</text>
</comment>
<dbReference type="RefSeq" id="WP_103729358.1">
    <property type="nucleotide sequence ID" value="NZ_FXUI01000011.1"/>
</dbReference>
<evidence type="ECO:0000313" key="2">
    <source>
        <dbReference type="Proteomes" id="UP001157910"/>
    </source>
</evidence>
<proteinExistence type="predicted"/>
<gene>
    <name evidence="1" type="ORF">SAMN06296065_11124</name>
</gene>
<protein>
    <submittedName>
        <fullName evidence="1">Uncharacterized protein</fullName>
    </submittedName>
</protein>